<sequence>MTLNRLPLKLQKAFIDLQEYQKINSEYINSISCDDNFQEWQINKLIKLHVKTKPLRQAIRKYLAYMDQCIIILRYIFKMPIKEIMERTGYCKRSVLYHLSDSIAILNKHISISKKGKIYLRY</sequence>
<evidence type="ECO:0000313" key="1">
    <source>
        <dbReference type="EMBL" id="NFF03624.1"/>
    </source>
</evidence>
<gene>
    <name evidence="1" type="ORF">FCV25_18170</name>
</gene>
<name>A0A6B5A2K8_CLOBO</name>
<evidence type="ECO:0000313" key="2">
    <source>
        <dbReference type="Proteomes" id="UP000472521"/>
    </source>
</evidence>
<dbReference type="AlphaFoldDB" id="A0A6B5A2K8"/>
<reference evidence="1 2" key="1">
    <citation type="submission" date="2019-04" db="EMBL/GenBank/DDBJ databases">
        <title>Genome sequencing of Clostridium botulinum Groups I-IV and Clostridium butyricum.</title>
        <authorList>
            <person name="Brunt J."/>
            <person name="Van Vliet A.H.M."/>
            <person name="Stringer S.C."/>
            <person name="Carter A.T."/>
            <person name="Peck M.W."/>
        </authorList>
    </citation>
    <scope>NUCLEOTIDE SEQUENCE [LARGE SCALE GENOMIC DNA]</scope>
    <source>
        <strain evidence="1 2">IFR 18/054</strain>
    </source>
</reference>
<proteinExistence type="predicted"/>
<organism evidence="1 2">
    <name type="scientific">Clostridium botulinum</name>
    <dbReference type="NCBI Taxonomy" id="1491"/>
    <lineage>
        <taxon>Bacteria</taxon>
        <taxon>Bacillati</taxon>
        <taxon>Bacillota</taxon>
        <taxon>Clostridia</taxon>
        <taxon>Eubacteriales</taxon>
        <taxon>Clostridiaceae</taxon>
        <taxon>Clostridium</taxon>
    </lineage>
</organism>
<protein>
    <submittedName>
        <fullName evidence="1">Uncharacterized protein</fullName>
    </submittedName>
</protein>
<dbReference type="EMBL" id="SWND01000017">
    <property type="protein sequence ID" value="NFF03624.1"/>
    <property type="molecule type" value="Genomic_DNA"/>
</dbReference>
<dbReference type="Proteomes" id="UP000472521">
    <property type="component" value="Unassembled WGS sequence"/>
</dbReference>
<comment type="caution">
    <text evidence="1">The sequence shown here is derived from an EMBL/GenBank/DDBJ whole genome shotgun (WGS) entry which is preliminary data.</text>
</comment>
<accession>A0A6B5A2K8</accession>